<evidence type="ECO:0000313" key="2">
    <source>
        <dbReference type="Proteomes" id="UP000006253"/>
    </source>
</evidence>
<evidence type="ECO:0000313" key="1">
    <source>
        <dbReference type="EMBL" id="EKO15292.1"/>
    </source>
</evidence>
<dbReference type="AlphaFoldDB" id="A0A0E2B243"/>
<sequence>MRQNLEKISFLNMEKIPNCRKKDLFLKYYYLFLYSPN</sequence>
<organism evidence="1 2">
    <name type="scientific">Leptospira kirschneri str. H1</name>
    <dbReference type="NCBI Taxonomy" id="1049966"/>
    <lineage>
        <taxon>Bacteria</taxon>
        <taxon>Pseudomonadati</taxon>
        <taxon>Spirochaetota</taxon>
        <taxon>Spirochaetia</taxon>
        <taxon>Leptospirales</taxon>
        <taxon>Leptospiraceae</taxon>
        <taxon>Leptospira</taxon>
    </lineage>
</organism>
<gene>
    <name evidence="1" type="ORF">LEP1GSC081_0962</name>
</gene>
<comment type="caution">
    <text evidence="1">The sequence shown here is derived from an EMBL/GenBank/DDBJ whole genome shotgun (WGS) entry which is preliminary data.</text>
</comment>
<proteinExistence type="predicted"/>
<dbReference type="EMBL" id="AHMY02000048">
    <property type="protein sequence ID" value="EKO15292.1"/>
    <property type="molecule type" value="Genomic_DNA"/>
</dbReference>
<name>A0A0E2B243_9LEPT</name>
<accession>A0A0E2B243</accession>
<reference evidence="1 2" key="1">
    <citation type="submission" date="2012-10" db="EMBL/GenBank/DDBJ databases">
        <authorList>
            <person name="Harkins D.M."/>
            <person name="Durkin A.S."/>
            <person name="Brinkac L.M."/>
            <person name="Selengut J.D."/>
            <person name="Sanka R."/>
            <person name="DePew J."/>
            <person name="Purushe J."/>
            <person name="Peacock S.J."/>
            <person name="Thaipadungpanit J."/>
            <person name="Wuthiekanun V.W."/>
            <person name="Day N.P."/>
            <person name="Vinetz J.M."/>
            <person name="Sutton G.G."/>
            <person name="Nelson W.C."/>
            <person name="Fouts D.E."/>
        </authorList>
    </citation>
    <scope>NUCLEOTIDE SEQUENCE [LARGE SCALE GENOMIC DNA]</scope>
    <source>
        <strain evidence="1 2">H1</strain>
    </source>
</reference>
<dbReference type="Proteomes" id="UP000006253">
    <property type="component" value="Unassembled WGS sequence"/>
</dbReference>
<protein>
    <submittedName>
        <fullName evidence="1">Uncharacterized protein</fullName>
    </submittedName>
</protein>